<dbReference type="STRING" id="43064.SAMN04488086_11618"/>
<dbReference type="OrthoDB" id="9801429at2"/>
<dbReference type="Proteomes" id="UP000195985">
    <property type="component" value="Unassembled WGS sequence"/>
</dbReference>
<dbReference type="EMBL" id="FWEY01000009">
    <property type="protein sequence ID" value="SLM52774.1"/>
    <property type="molecule type" value="Genomic_DNA"/>
</dbReference>
<evidence type="ECO:0000313" key="2">
    <source>
        <dbReference type="Proteomes" id="UP000195985"/>
    </source>
</evidence>
<accession>A0A1W1IIB8</accession>
<dbReference type="AlphaFoldDB" id="A0A1W1IIB8"/>
<evidence type="ECO:0000313" key="1">
    <source>
        <dbReference type="EMBL" id="SLM52774.1"/>
    </source>
</evidence>
<organism evidence="1 2">
    <name type="scientific">Trichococcus pasteurii</name>
    <dbReference type="NCBI Taxonomy" id="43064"/>
    <lineage>
        <taxon>Bacteria</taxon>
        <taxon>Bacillati</taxon>
        <taxon>Bacillota</taxon>
        <taxon>Bacilli</taxon>
        <taxon>Lactobacillales</taxon>
        <taxon>Carnobacteriaceae</taxon>
        <taxon>Trichococcus</taxon>
    </lineage>
</organism>
<keyword evidence="2" id="KW-1185">Reference proteome</keyword>
<dbReference type="RefSeq" id="WP_086943522.1">
    <property type="nucleotide sequence ID" value="NZ_FONM01000016.1"/>
</dbReference>
<gene>
    <name evidence="1" type="ORF">TPAS_2481</name>
</gene>
<sequence length="202" mass="23712">MSENQNKLMELVAREVEKNHGVVFLATLKEEGYPNQASLNYLKKEGFEKISGGIYLSPLYYEDEMYIYQKRFAKGVYSHETALYLHGLSDTTPFIYTMTFPRGYHSKKIKEQPVSLVWKERSVWQEDQMTVKSSNGNDIVIYSMERTLCDMFSTRYEADKDTLLQAIIKYMRRPDKNIPKLLNLAEKYNVLDKIKTYVEVLL</sequence>
<evidence type="ECO:0008006" key="3">
    <source>
        <dbReference type="Google" id="ProtNLM"/>
    </source>
</evidence>
<name>A0A1W1IIB8_9LACT</name>
<reference evidence="2" key="1">
    <citation type="submission" date="2016-04" db="EMBL/GenBank/DDBJ databases">
        <authorList>
            <person name="Strepis N."/>
        </authorList>
    </citation>
    <scope>NUCLEOTIDE SEQUENCE [LARGE SCALE GENOMIC DNA]</scope>
</reference>
<proteinExistence type="predicted"/>
<protein>
    <recommendedName>
        <fullName evidence="3">Transcriptional regulator abiei antitoxin</fullName>
    </recommendedName>
</protein>